<dbReference type="EMBL" id="JAVRBK010000003">
    <property type="protein sequence ID" value="KAK5646493.1"/>
    <property type="molecule type" value="Genomic_DNA"/>
</dbReference>
<accession>A0AAN7ZRA4</accession>
<evidence type="ECO:0000313" key="1">
    <source>
        <dbReference type="EMBL" id="KAK5646493.1"/>
    </source>
</evidence>
<evidence type="ECO:0000313" key="2">
    <source>
        <dbReference type="Proteomes" id="UP001329430"/>
    </source>
</evidence>
<dbReference type="AlphaFoldDB" id="A0AAN7ZRA4"/>
<protein>
    <submittedName>
        <fullName evidence="1">Uncharacterized protein</fullName>
    </submittedName>
</protein>
<organism evidence="1 2">
    <name type="scientific">Pyrocoelia pectoralis</name>
    <dbReference type="NCBI Taxonomy" id="417401"/>
    <lineage>
        <taxon>Eukaryota</taxon>
        <taxon>Metazoa</taxon>
        <taxon>Ecdysozoa</taxon>
        <taxon>Arthropoda</taxon>
        <taxon>Hexapoda</taxon>
        <taxon>Insecta</taxon>
        <taxon>Pterygota</taxon>
        <taxon>Neoptera</taxon>
        <taxon>Endopterygota</taxon>
        <taxon>Coleoptera</taxon>
        <taxon>Polyphaga</taxon>
        <taxon>Elateriformia</taxon>
        <taxon>Elateroidea</taxon>
        <taxon>Lampyridae</taxon>
        <taxon>Lampyrinae</taxon>
        <taxon>Pyrocoelia</taxon>
    </lineage>
</organism>
<gene>
    <name evidence="1" type="ORF">RI129_004957</name>
</gene>
<sequence>MGDLVVLKRVANDRHKLSPPCKGPYEVVGKKSPGRYLLKGVSPLLRDTAAAGEHLKKWYEWYRELCDAMINGDNDDETGEDS</sequence>
<reference evidence="1 2" key="1">
    <citation type="journal article" date="2024" name="Insects">
        <title>An Improved Chromosome-Level Genome Assembly of the Firefly Pyrocoelia pectoralis.</title>
        <authorList>
            <person name="Fu X."/>
            <person name="Meyer-Rochow V.B."/>
            <person name="Ballantyne L."/>
            <person name="Zhu X."/>
        </authorList>
    </citation>
    <scope>NUCLEOTIDE SEQUENCE [LARGE SCALE GENOMIC DNA]</scope>
    <source>
        <strain evidence="1">XCY_ONT2</strain>
    </source>
</reference>
<keyword evidence="2" id="KW-1185">Reference proteome</keyword>
<name>A0AAN7ZRA4_9COLE</name>
<proteinExistence type="predicted"/>
<dbReference type="Proteomes" id="UP001329430">
    <property type="component" value="Chromosome 3"/>
</dbReference>
<comment type="caution">
    <text evidence="1">The sequence shown here is derived from an EMBL/GenBank/DDBJ whole genome shotgun (WGS) entry which is preliminary data.</text>
</comment>